<sequence length="286" mass="30165">MPTPSPHLPPERSTPERSTNERSTKEESTPDGSVPEARAVGGPAAGGLRIIRNNTRDTTTTDWATSRHSFSFGDHYDPDNTHFGTLLVNNEEFVSPGRGFDTHPHRETEIITWVTEGSLVHQDSEGHSGIIHPGLAQRMSAGTGIAHSERNDSTAGLREPVRFTAMWIAPDESGAAPSYAQQDVSGELARGGLVAVASGDPAHDSAIRIANRSATLFAARLPAGVSATLPAARLTHLFLTTGSVRRAGAVLGAGDAVRAGDVGGESITAISDAEVLVWAMNRRLGE</sequence>
<feature type="region of interest" description="Disordered" evidence="3">
    <location>
        <begin position="1"/>
        <end position="53"/>
    </location>
</feature>
<protein>
    <submittedName>
        <fullName evidence="6">Pirin family protein</fullName>
    </submittedName>
</protein>
<dbReference type="PANTHER" id="PTHR43212:SF3">
    <property type="entry name" value="QUERCETIN 2,3-DIOXYGENASE"/>
    <property type="match status" value="1"/>
</dbReference>
<dbReference type="InterPro" id="IPR003829">
    <property type="entry name" value="Pirin_N_dom"/>
</dbReference>
<evidence type="ECO:0000313" key="7">
    <source>
        <dbReference type="Proteomes" id="UP001059836"/>
    </source>
</evidence>
<dbReference type="InterPro" id="IPR041602">
    <property type="entry name" value="Quercetinase_C"/>
</dbReference>
<accession>A0ABX6ICZ8</accession>
<feature type="compositionally biased region" description="Basic and acidic residues" evidence="3">
    <location>
        <begin position="9"/>
        <end position="28"/>
    </location>
</feature>
<dbReference type="PANTHER" id="PTHR43212">
    <property type="entry name" value="QUERCETIN 2,3-DIOXYGENASE"/>
    <property type="match status" value="1"/>
</dbReference>
<evidence type="ECO:0000256" key="3">
    <source>
        <dbReference type="SAM" id="MobiDB-lite"/>
    </source>
</evidence>
<comment type="similarity">
    <text evidence="1 2">Belongs to the pirin family.</text>
</comment>
<dbReference type="InterPro" id="IPR014710">
    <property type="entry name" value="RmlC-like_jellyroll"/>
</dbReference>
<dbReference type="CDD" id="cd02910">
    <property type="entry name" value="cupin_Yhhw_N"/>
    <property type="match status" value="1"/>
</dbReference>
<dbReference type="EMBL" id="CP045809">
    <property type="protein sequence ID" value="QHN33781.1"/>
    <property type="molecule type" value="Genomic_DNA"/>
</dbReference>
<dbReference type="Pfam" id="PF17954">
    <property type="entry name" value="Pirin_C_2"/>
    <property type="match status" value="1"/>
</dbReference>
<evidence type="ECO:0000313" key="6">
    <source>
        <dbReference type="EMBL" id="QHN33781.1"/>
    </source>
</evidence>
<dbReference type="InterPro" id="IPR012093">
    <property type="entry name" value="Pirin"/>
</dbReference>
<feature type="domain" description="Quercetin 2,3-dioxygenase C-terminal cupin" evidence="5">
    <location>
        <begin position="196"/>
        <end position="277"/>
    </location>
</feature>
<dbReference type="InterPro" id="IPR011051">
    <property type="entry name" value="RmlC_Cupin_sf"/>
</dbReference>
<dbReference type="SUPFAM" id="SSF51182">
    <property type="entry name" value="RmlC-like cupins"/>
    <property type="match status" value="1"/>
</dbReference>
<evidence type="ECO:0000256" key="1">
    <source>
        <dbReference type="ARBA" id="ARBA00008416"/>
    </source>
</evidence>
<dbReference type="Gene3D" id="2.60.120.10">
    <property type="entry name" value="Jelly Rolls"/>
    <property type="match status" value="2"/>
</dbReference>
<evidence type="ECO:0000256" key="2">
    <source>
        <dbReference type="RuleBase" id="RU003457"/>
    </source>
</evidence>
<dbReference type="Proteomes" id="UP001059836">
    <property type="component" value="Chromosome"/>
</dbReference>
<reference evidence="6" key="1">
    <citation type="journal article" date="2021" name="Nat. Microbiol.">
        <title>Cocultivation of an ultrasmall environmental parasitic bacterium with lytic ability against bacteria associated with wastewater foams.</title>
        <authorList>
            <person name="Batinovic S."/>
            <person name="Rose J.J.A."/>
            <person name="Ratcliffe J."/>
            <person name="Seviour R.J."/>
            <person name="Petrovski S."/>
        </authorList>
    </citation>
    <scope>NUCLEOTIDE SEQUENCE</scope>
    <source>
        <strain evidence="6">CON9</strain>
    </source>
</reference>
<evidence type="ECO:0000259" key="5">
    <source>
        <dbReference type="Pfam" id="PF17954"/>
    </source>
</evidence>
<gene>
    <name evidence="6" type="ORF">GII31_01525</name>
</gene>
<dbReference type="Pfam" id="PF02678">
    <property type="entry name" value="Pirin"/>
    <property type="match status" value="1"/>
</dbReference>
<keyword evidence="7" id="KW-1185">Reference proteome</keyword>
<evidence type="ECO:0000259" key="4">
    <source>
        <dbReference type="Pfam" id="PF02678"/>
    </source>
</evidence>
<feature type="domain" description="Pirin N-terminal" evidence="4">
    <location>
        <begin position="56"/>
        <end position="168"/>
    </location>
</feature>
<name>A0ABX6ICZ8_9ACTN</name>
<organism evidence="6 7">
    <name type="scientific">Gordonia pseudamarae</name>
    <dbReference type="NCBI Taxonomy" id="2831662"/>
    <lineage>
        <taxon>Bacteria</taxon>
        <taxon>Bacillati</taxon>
        <taxon>Actinomycetota</taxon>
        <taxon>Actinomycetes</taxon>
        <taxon>Mycobacteriales</taxon>
        <taxon>Gordoniaceae</taxon>
        <taxon>Gordonia</taxon>
    </lineage>
</organism>
<proteinExistence type="inferred from homology"/>